<evidence type="ECO:0000256" key="4">
    <source>
        <dbReference type="ARBA" id="ARBA00022679"/>
    </source>
</evidence>
<keyword evidence="4" id="KW-0808">Transferase</keyword>
<dbReference type="PANTHER" id="PTHR48043">
    <property type="entry name" value="EG:EG0003.4 PROTEIN-RELATED"/>
    <property type="match status" value="1"/>
</dbReference>
<dbReference type="EMBL" id="CAJFDI010000001">
    <property type="protein sequence ID" value="CAD5210527.1"/>
    <property type="molecule type" value="Genomic_DNA"/>
</dbReference>
<feature type="transmembrane region" description="Helical" evidence="6">
    <location>
        <begin position="12"/>
        <end position="32"/>
    </location>
</feature>
<name>A0A811K4W8_BURXY</name>
<accession>A0A811K4W8</accession>
<reference evidence="7" key="1">
    <citation type="submission" date="2020-09" db="EMBL/GenBank/DDBJ databases">
        <authorList>
            <person name="Kikuchi T."/>
        </authorList>
    </citation>
    <scope>NUCLEOTIDE SEQUENCE</scope>
    <source>
        <strain evidence="7">Ka4C1</strain>
    </source>
</reference>
<dbReference type="Proteomes" id="UP000659654">
    <property type="component" value="Unassembled WGS sequence"/>
</dbReference>
<dbReference type="SUPFAM" id="SSF53756">
    <property type="entry name" value="UDP-Glycosyltransferase/glycogen phosphorylase"/>
    <property type="match status" value="1"/>
</dbReference>
<dbReference type="GO" id="GO:0015020">
    <property type="term" value="F:glucuronosyltransferase activity"/>
    <property type="evidence" value="ECO:0007669"/>
    <property type="project" value="UniProtKB-EC"/>
</dbReference>
<feature type="transmembrane region" description="Helical" evidence="6">
    <location>
        <begin position="250"/>
        <end position="270"/>
    </location>
</feature>
<dbReference type="InterPro" id="IPR002213">
    <property type="entry name" value="UDP_glucos_trans"/>
</dbReference>
<dbReference type="InterPro" id="IPR050271">
    <property type="entry name" value="UDP-glycosyltransferase"/>
</dbReference>
<dbReference type="EMBL" id="CAJFCV020000001">
    <property type="protein sequence ID" value="CAG9086557.1"/>
    <property type="molecule type" value="Genomic_DNA"/>
</dbReference>
<dbReference type="PANTHER" id="PTHR48043:SF68">
    <property type="entry name" value="GLUCURONOSYLTRANSFERASE"/>
    <property type="match status" value="1"/>
</dbReference>
<dbReference type="Gene3D" id="3.40.50.2000">
    <property type="entry name" value="Glycogen Phosphorylase B"/>
    <property type="match status" value="1"/>
</dbReference>
<keyword evidence="6" id="KW-1133">Transmembrane helix</keyword>
<dbReference type="AlphaFoldDB" id="A0A811K4W8"/>
<proteinExistence type="inferred from homology"/>
<evidence type="ECO:0000256" key="1">
    <source>
        <dbReference type="ARBA" id="ARBA00009995"/>
    </source>
</evidence>
<keyword evidence="6" id="KW-0472">Membrane</keyword>
<dbReference type="Proteomes" id="UP000582659">
    <property type="component" value="Unassembled WGS sequence"/>
</dbReference>
<keyword evidence="6" id="KW-0812">Transmembrane</keyword>
<evidence type="ECO:0000313" key="7">
    <source>
        <dbReference type="EMBL" id="CAD5210527.1"/>
    </source>
</evidence>
<gene>
    <name evidence="7" type="ORF">BXYJ_LOCUS1973</name>
</gene>
<keyword evidence="3" id="KW-0328">Glycosyltransferase</keyword>
<organism evidence="7 8">
    <name type="scientific">Bursaphelenchus xylophilus</name>
    <name type="common">Pinewood nematode worm</name>
    <name type="synonym">Aphelenchoides xylophilus</name>
    <dbReference type="NCBI Taxonomy" id="6326"/>
    <lineage>
        <taxon>Eukaryota</taxon>
        <taxon>Metazoa</taxon>
        <taxon>Ecdysozoa</taxon>
        <taxon>Nematoda</taxon>
        <taxon>Chromadorea</taxon>
        <taxon>Rhabditida</taxon>
        <taxon>Tylenchina</taxon>
        <taxon>Tylenchomorpha</taxon>
        <taxon>Aphelenchoidea</taxon>
        <taxon>Aphelenchoididae</taxon>
        <taxon>Bursaphelenchus</taxon>
    </lineage>
</organism>
<evidence type="ECO:0000256" key="3">
    <source>
        <dbReference type="ARBA" id="ARBA00022676"/>
    </source>
</evidence>
<protein>
    <recommendedName>
        <fullName evidence="2">glucuronosyltransferase</fullName>
        <ecNumber evidence="2">2.4.1.17</ecNumber>
    </recommendedName>
</protein>
<dbReference type="Pfam" id="PF00201">
    <property type="entry name" value="UDPGT"/>
    <property type="match status" value="1"/>
</dbReference>
<evidence type="ECO:0000256" key="5">
    <source>
        <dbReference type="ARBA" id="ARBA00047475"/>
    </source>
</evidence>
<dbReference type="SMR" id="A0A811K4W8"/>
<evidence type="ECO:0000256" key="6">
    <source>
        <dbReference type="SAM" id="Phobius"/>
    </source>
</evidence>
<sequence length="272" mass="31915">MFVMTLNNQTYIFILMHYVFHIAHSLLTHVGFSKVRRVDKVRVTYTQINSPVKSNVRLRSVVCNRIVEYLPRNLLKQFLKAFSQSRFNVIWQVNGKLNIDQDVKIPSNVYFVDWVPLNKLFSHPNIQYVIIHGGINTLNEAVHSALPLIGIPLQGDQNSNLKALELLRTAKIVRMINVWDDTLTITLQEFEKNLVTYKKRAEKLKKMVKDHQSHNGDQPEFWIKWGTRHGSVLSMRKYYIRNEYISRCKYFGIQDVIIYSVIVFSLLFMVTK</sequence>
<comment type="caution">
    <text evidence="7">The sequence shown here is derived from an EMBL/GenBank/DDBJ whole genome shotgun (WGS) entry which is preliminary data.</text>
</comment>
<evidence type="ECO:0000313" key="8">
    <source>
        <dbReference type="Proteomes" id="UP000659654"/>
    </source>
</evidence>
<dbReference type="EC" id="2.4.1.17" evidence="2"/>
<dbReference type="OrthoDB" id="5835829at2759"/>
<evidence type="ECO:0000256" key="2">
    <source>
        <dbReference type="ARBA" id="ARBA00012544"/>
    </source>
</evidence>
<comment type="catalytic activity">
    <reaction evidence="5">
        <text>glucuronate acceptor + UDP-alpha-D-glucuronate = acceptor beta-D-glucuronoside + UDP + H(+)</text>
        <dbReference type="Rhea" id="RHEA:21032"/>
        <dbReference type="ChEBI" id="CHEBI:15378"/>
        <dbReference type="ChEBI" id="CHEBI:58052"/>
        <dbReference type="ChEBI" id="CHEBI:58223"/>
        <dbReference type="ChEBI" id="CHEBI:132367"/>
        <dbReference type="ChEBI" id="CHEBI:132368"/>
        <dbReference type="EC" id="2.4.1.17"/>
    </reaction>
</comment>
<keyword evidence="8" id="KW-1185">Reference proteome</keyword>
<comment type="similarity">
    <text evidence="1">Belongs to the UDP-glycosyltransferase family.</text>
</comment>